<protein>
    <recommendedName>
        <fullName evidence="3">Glutamine amidotransferase</fullName>
    </recommendedName>
</protein>
<sequence length="247" mass="26254">MIAGVDVSRLVVTCRNKSSVEAHYLPAIRLGGWQGPIELVAPGDPVDLAGAAGLLLTGGDDIHPCRWDPAEPLHPTAEPDAARDALELPLARAAWERRLPILGICRGEQLLNVALGGTLIQDIPSHYGCHPGLHRLGSSQEGPRLAHGVEVDPGSRLRALVGPGEVFVNSRHHQAAGRLAPVLRLSAWHAATERDGQPLVEGIEAPDPDRWVVGVQWHPENLVTLDHPAGVSALGLFRGFAQALGGR</sequence>
<dbReference type="InterPro" id="IPR029062">
    <property type="entry name" value="Class_I_gatase-like"/>
</dbReference>
<dbReference type="AlphaFoldDB" id="A0AA48GSW6"/>
<dbReference type="GO" id="GO:0006598">
    <property type="term" value="P:polyamine catabolic process"/>
    <property type="evidence" value="ECO:0007669"/>
    <property type="project" value="TreeGrafter"/>
</dbReference>
<organism evidence="1 2">
    <name type="scientific">Mesoterricola sediminis</name>
    <dbReference type="NCBI Taxonomy" id="2927980"/>
    <lineage>
        <taxon>Bacteria</taxon>
        <taxon>Pseudomonadati</taxon>
        <taxon>Acidobacteriota</taxon>
        <taxon>Holophagae</taxon>
        <taxon>Holophagales</taxon>
        <taxon>Holophagaceae</taxon>
        <taxon>Mesoterricola</taxon>
    </lineage>
</organism>
<dbReference type="InterPro" id="IPR044668">
    <property type="entry name" value="PuuD-like"/>
</dbReference>
<gene>
    <name evidence="1" type="ORF">METESE_36290</name>
</gene>
<evidence type="ECO:0000313" key="1">
    <source>
        <dbReference type="EMBL" id="BDU78671.1"/>
    </source>
</evidence>
<dbReference type="SUPFAM" id="SSF52317">
    <property type="entry name" value="Class I glutamine amidotransferase-like"/>
    <property type="match status" value="1"/>
</dbReference>
<dbReference type="Proteomes" id="UP001228113">
    <property type="component" value="Chromosome"/>
</dbReference>
<keyword evidence="2" id="KW-1185">Reference proteome</keyword>
<dbReference type="GO" id="GO:0033969">
    <property type="term" value="F:gamma-glutamyl-gamma-aminobutyrate hydrolase activity"/>
    <property type="evidence" value="ECO:0007669"/>
    <property type="project" value="TreeGrafter"/>
</dbReference>
<evidence type="ECO:0008006" key="3">
    <source>
        <dbReference type="Google" id="ProtNLM"/>
    </source>
</evidence>
<dbReference type="PANTHER" id="PTHR43235">
    <property type="entry name" value="GLUTAMINE AMIDOTRANSFERASE PB2B2.05-RELATED"/>
    <property type="match status" value="1"/>
</dbReference>
<dbReference type="GO" id="GO:0005829">
    <property type="term" value="C:cytosol"/>
    <property type="evidence" value="ECO:0007669"/>
    <property type="project" value="TreeGrafter"/>
</dbReference>
<dbReference type="InterPro" id="IPR011697">
    <property type="entry name" value="Peptidase_C26"/>
</dbReference>
<dbReference type="Gene3D" id="3.40.50.880">
    <property type="match status" value="1"/>
</dbReference>
<reference evidence="1" key="1">
    <citation type="journal article" date="2023" name="Int. J. Syst. Evol. Microbiol.">
        <title>Mesoterricola silvestris gen. nov., sp. nov., Mesoterricola sediminis sp. nov., Geothrix oryzae sp. nov., Geothrix edaphica sp. nov., Geothrix rubra sp. nov., and Geothrix limicola sp. nov., six novel members of Acidobacteriota isolated from soils.</title>
        <authorList>
            <person name="Itoh H."/>
            <person name="Sugisawa Y."/>
            <person name="Mise K."/>
            <person name="Xu Z."/>
            <person name="Kuniyasu M."/>
            <person name="Ushijima N."/>
            <person name="Kawano K."/>
            <person name="Kobayashi E."/>
            <person name="Shiratori Y."/>
            <person name="Masuda Y."/>
            <person name="Senoo K."/>
        </authorList>
    </citation>
    <scope>NUCLEOTIDE SEQUENCE</scope>
    <source>
        <strain evidence="1">W786</strain>
    </source>
</reference>
<dbReference type="PROSITE" id="PS51273">
    <property type="entry name" value="GATASE_TYPE_1"/>
    <property type="match status" value="1"/>
</dbReference>
<evidence type="ECO:0000313" key="2">
    <source>
        <dbReference type="Proteomes" id="UP001228113"/>
    </source>
</evidence>
<dbReference type="Pfam" id="PF07722">
    <property type="entry name" value="Peptidase_C26"/>
    <property type="match status" value="1"/>
</dbReference>
<name>A0AA48GSW6_9BACT</name>
<dbReference type="EMBL" id="AP027081">
    <property type="protein sequence ID" value="BDU78671.1"/>
    <property type="molecule type" value="Genomic_DNA"/>
</dbReference>
<dbReference type="PANTHER" id="PTHR43235:SF1">
    <property type="entry name" value="GLUTAMINE AMIDOTRANSFERASE PB2B2.05-RELATED"/>
    <property type="match status" value="1"/>
</dbReference>
<accession>A0AA48GSW6</accession>
<dbReference type="KEGG" id="msea:METESE_36290"/>
<proteinExistence type="predicted"/>